<accession>A0ACC2V2T4</accession>
<protein>
    <submittedName>
        <fullName evidence="1">Uncharacterized protein</fullName>
    </submittedName>
</protein>
<name>A0ACC2V2T4_9TREE</name>
<organism evidence="1 2">
    <name type="scientific">Naganishia friedmannii</name>
    <dbReference type="NCBI Taxonomy" id="89922"/>
    <lineage>
        <taxon>Eukaryota</taxon>
        <taxon>Fungi</taxon>
        <taxon>Dikarya</taxon>
        <taxon>Basidiomycota</taxon>
        <taxon>Agaricomycotina</taxon>
        <taxon>Tremellomycetes</taxon>
        <taxon>Filobasidiales</taxon>
        <taxon>Filobasidiaceae</taxon>
        <taxon>Naganishia</taxon>
    </lineage>
</organism>
<reference evidence="1" key="1">
    <citation type="submission" date="2023-04" db="EMBL/GenBank/DDBJ databases">
        <title>Draft Genome sequencing of Naganishia species isolated from polar environments using Oxford Nanopore Technology.</title>
        <authorList>
            <person name="Leo P."/>
            <person name="Venkateswaran K."/>
        </authorList>
    </citation>
    <scope>NUCLEOTIDE SEQUENCE</scope>
    <source>
        <strain evidence="1">MNA-CCFEE 5423</strain>
    </source>
</reference>
<comment type="caution">
    <text evidence="1">The sequence shown here is derived from an EMBL/GenBank/DDBJ whole genome shotgun (WGS) entry which is preliminary data.</text>
</comment>
<evidence type="ECO:0000313" key="2">
    <source>
        <dbReference type="Proteomes" id="UP001227268"/>
    </source>
</evidence>
<evidence type="ECO:0000313" key="1">
    <source>
        <dbReference type="EMBL" id="KAJ9093425.1"/>
    </source>
</evidence>
<gene>
    <name evidence="1" type="ORF">QFC21_006456</name>
</gene>
<sequence>MSLPAFLQGASAAVEAVLQADPLPARIDARDARSHGVAPVKAEYLVSNRVLDPVIDDDAAECKTNHVADSTTPGGDVRDRRDDDNEEDAEGDDRGNKRQRVDESGAGRKLTKEEKKARQGQNKGRRFKALKDEVQLCRDFMNTGECPFGAKCKMSHDVESYLRSKPKDIFFPAHITLQDTPPFVPIPASAELPTENVPVDATFDFTTTCPVYSALGYCTFGWRCRFLGSHVRRRAEGDVTSVGGQVKIQEWEVAVDEDKKRAVELAGEEGEMNRLDPEEIKALQRKRFPYPKSAVYLKSIDPSYRYEFAYKPPQTQAQGKKGAAAAAVVDEEEAMAAMNEEEAMATAGSGGLDKLAGAEVEADDVPFRPVEKKRLDWRGKTYLAPLTTVGNLPFRRLCVSYGADITCGEMVLSQSLISGSREEWALTKRHRSEKTFGVQLCGGKPTLMVPAAEALRTVMTRDATRGIDFVDINLGCPIDLVFQRGAGSALFGRPNQLEKILIGMNSVLGDIPLTVKFRMGIAKDELIAHKFIPRFAHEWGVSAMTNWEYIKQCVDTLRASAADTGLPAPPMFGNGDCFSAQQYYEEMEASGVDGIMVARGALIKPWIFTEIKERREWDISATERLEGIRKYAEFAMSHYGSDTRGVNTARRFLCEALSFQHRYIPIGLLERMPPQMNERPPQYKGRNELETLLASTDSRDWVKISEMFLGKSPEDFEFVPKHKSNGYGAEDNQG</sequence>
<proteinExistence type="predicted"/>
<dbReference type="EMBL" id="JASBWT010000031">
    <property type="protein sequence ID" value="KAJ9093425.1"/>
    <property type="molecule type" value="Genomic_DNA"/>
</dbReference>
<dbReference type="Proteomes" id="UP001227268">
    <property type="component" value="Unassembled WGS sequence"/>
</dbReference>
<keyword evidence="2" id="KW-1185">Reference proteome</keyword>